<keyword evidence="7 10" id="KW-0464">Manganese</keyword>
<keyword evidence="4 10" id="KW-0378">Hydrolase</keyword>
<evidence type="ECO:0000256" key="3">
    <source>
        <dbReference type="ARBA" id="ARBA00022741"/>
    </source>
</evidence>
<comment type="function">
    <text evidence="10">Phosphatase that hydrolyzes non-canonical purine nucleotides such as XTP and ITP to their respective diphosphate derivatives. Probably excludes non-canonical purines from DNA/RNA precursor pool, thus preventing their incorporation into DNA/RNA and avoiding chromosomal lesions.</text>
</comment>
<evidence type="ECO:0000256" key="1">
    <source>
        <dbReference type="ARBA" id="ARBA00001936"/>
    </source>
</evidence>
<dbReference type="SUPFAM" id="SSF52972">
    <property type="entry name" value="ITPase-like"/>
    <property type="match status" value="1"/>
</dbReference>
<dbReference type="OrthoDB" id="52857at2157"/>
<dbReference type="Gene3D" id="3.90.950.10">
    <property type="match status" value="1"/>
</dbReference>
<dbReference type="PANTHER" id="PTHR34699">
    <property type="match status" value="1"/>
</dbReference>
<dbReference type="GO" id="GO:0046872">
    <property type="term" value="F:metal ion binding"/>
    <property type="evidence" value="ECO:0007669"/>
    <property type="project" value="UniProtKB-KW"/>
</dbReference>
<proteinExistence type="inferred from homology"/>
<evidence type="ECO:0000256" key="5">
    <source>
        <dbReference type="ARBA" id="ARBA00022842"/>
    </source>
</evidence>
<protein>
    <recommendedName>
        <fullName evidence="10">Probable inosine/xanthosine triphosphatase</fullName>
        <shortName evidence="10">ITPase/XTPase</shortName>
        <ecNumber evidence="10">3.6.1.73</ecNumber>
    </recommendedName>
    <alternativeName>
        <fullName evidence="10">Non-canonical purine NTP phosphatase</fullName>
    </alternativeName>
    <alternativeName>
        <fullName evidence="10">Non-standard purine NTP phosphatase</fullName>
    </alternativeName>
    <alternativeName>
        <fullName evidence="10">Nucleoside-triphosphate phosphatase</fullName>
        <shortName evidence="10">NTPase</shortName>
    </alternativeName>
</protein>
<dbReference type="Proteomes" id="UP000001901">
    <property type="component" value="Chromosome"/>
</dbReference>
<dbReference type="NCBIfam" id="NF003039">
    <property type="entry name" value="PRK03941.1"/>
    <property type="match status" value="1"/>
</dbReference>
<evidence type="ECO:0000313" key="13">
    <source>
        <dbReference type="Proteomes" id="UP000001901"/>
    </source>
</evidence>
<evidence type="ECO:0000256" key="7">
    <source>
        <dbReference type="ARBA" id="ARBA00023211"/>
    </source>
</evidence>
<dbReference type="GO" id="GO:0000166">
    <property type="term" value="F:nucleotide binding"/>
    <property type="evidence" value="ECO:0007669"/>
    <property type="project" value="UniProtKB-KW"/>
</dbReference>
<dbReference type="HAMAP" id="MF_00648">
    <property type="entry name" value="Non_canon_purine_NTPase_YjjX"/>
    <property type="match status" value="1"/>
</dbReference>
<evidence type="ECO:0000256" key="6">
    <source>
        <dbReference type="ARBA" id="ARBA00023080"/>
    </source>
</evidence>
<keyword evidence="5 10" id="KW-0460">Magnesium</keyword>
<dbReference type="PANTHER" id="PTHR34699:SF2">
    <property type="entry name" value="NON-CANONICAL PURINE NTP PHOSPHATASE_PRRC1 DOMAIN-CONTAINING PROTEIN"/>
    <property type="match status" value="1"/>
</dbReference>
<dbReference type="InterPro" id="IPR026533">
    <property type="entry name" value="NTPase/PRRC1"/>
</dbReference>
<feature type="domain" description="Non-canonical purine NTP phosphatase/PRRC1" evidence="11">
    <location>
        <begin position="6"/>
        <end position="166"/>
    </location>
</feature>
<evidence type="ECO:0000256" key="10">
    <source>
        <dbReference type="HAMAP-Rule" id="MF_00648"/>
    </source>
</evidence>
<dbReference type="GO" id="GO:0009117">
    <property type="term" value="P:nucleotide metabolic process"/>
    <property type="evidence" value="ECO:0007669"/>
    <property type="project" value="UniProtKB-KW"/>
</dbReference>
<comment type="subunit">
    <text evidence="10">Homodimer.</text>
</comment>
<feature type="binding site" evidence="10">
    <location>
        <begin position="7"/>
        <end position="12"/>
    </location>
    <ligand>
        <name>substrate</name>
    </ligand>
</feature>
<accession>D2RHQ7</accession>
<comment type="cofactor">
    <cofactor evidence="1">
        <name>Mn(2+)</name>
        <dbReference type="ChEBI" id="CHEBI:29035"/>
    </cofactor>
</comment>
<dbReference type="eggNOG" id="arCOG01221">
    <property type="taxonomic scope" value="Archaea"/>
</dbReference>
<comment type="similarity">
    <text evidence="10">Belongs to the YjjX NTPase family.</text>
</comment>
<keyword evidence="3 10" id="KW-0547">Nucleotide-binding</keyword>
<evidence type="ECO:0000256" key="8">
    <source>
        <dbReference type="ARBA" id="ARBA00048174"/>
    </source>
</evidence>
<dbReference type="Pfam" id="PF01931">
    <property type="entry name" value="NTPase_I-T"/>
    <property type="match status" value="1"/>
</dbReference>
<evidence type="ECO:0000256" key="4">
    <source>
        <dbReference type="ARBA" id="ARBA00022801"/>
    </source>
</evidence>
<dbReference type="InterPro" id="IPR002786">
    <property type="entry name" value="Non_canon_purine_NTPase"/>
</dbReference>
<comment type="cofactor">
    <cofactor evidence="10">
        <name>Mg(2+)</name>
        <dbReference type="ChEBI" id="CHEBI:18420"/>
    </cofactor>
    <cofactor evidence="10">
        <name>Mn(2+)</name>
        <dbReference type="ChEBI" id="CHEBI:29035"/>
    </cofactor>
    <text evidence="10">Binds 1 divalent metal cation per subunit; can use either Mg(2+) or Mn(2+).</text>
</comment>
<dbReference type="NCBIfam" id="TIGR00258">
    <property type="entry name" value="inosine/xanthosine triphosphatase"/>
    <property type="match status" value="1"/>
</dbReference>
<keyword evidence="2 10" id="KW-0479">Metal-binding</keyword>
<dbReference type="AlphaFoldDB" id="D2RHQ7"/>
<reference evidence="12 13" key="1">
    <citation type="journal article" date="2010" name="Stand. Genomic Sci.">
        <title>Complete genome sequence of Archaeoglobus profundus type strain (AV18).</title>
        <authorList>
            <person name="von Jan M."/>
            <person name="Lapidus A."/>
            <person name="Del Rio T.G."/>
            <person name="Copeland A."/>
            <person name="Tice H."/>
            <person name="Cheng J.F."/>
            <person name="Lucas S."/>
            <person name="Chen F."/>
            <person name="Nolan M."/>
            <person name="Goodwin L."/>
            <person name="Han C."/>
            <person name="Pitluck S."/>
            <person name="Liolios K."/>
            <person name="Ivanova N."/>
            <person name="Mavromatis K."/>
            <person name="Ovchinnikova G."/>
            <person name="Chertkov O."/>
            <person name="Pati A."/>
            <person name="Chen A."/>
            <person name="Palaniappan K."/>
            <person name="Land M."/>
            <person name="Hauser L."/>
            <person name="Chang Y.J."/>
            <person name="Jeffries C.D."/>
            <person name="Saunders E."/>
            <person name="Brettin T."/>
            <person name="Detter J.C."/>
            <person name="Chain P."/>
            <person name="Eichinger K."/>
            <person name="Huber H."/>
            <person name="Spring S."/>
            <person name="Rohde M."/>
            <person name="Goker M."/>
            <person name="Wirth R."/>
            <person name="Woyke T."/>
            <person name="Bristow J."/>
            <person name="Eisen J.A."/>
            <person name="Markowitz V."/>
            <person name="Hugenholtz P."/>
            <person name="Kyrpides N.C."/>
            <person name="Klenk H.P."/>
        </authorList>
    </citation>
    <scope>NUCLEOTIDE SEQUENCE [LARGE SCALE GENOMIC DNA]</scope>
    <source>
        <strain evidence="13">DSM 5631 / JCM 9629 / NBRC 100127 / Av18</strain>
    </source>
</reference>
<comment type="catalytic activity">
    <reaction evidence="9 10">
        <text>XTP + H2O = XDP + phosphate + H(+)</text>
        <dbReference type="Rhea" id="RHEA:28406"/>
        <dbReference type="ChEBI" id="CHEBI:15377"/>
        <dbReference type="ChEBI" id="CHEBI:15378"/>
        <dbReference type="ChEBI" id="CHEBI:43474"/>
        <dbReference type="ChEBI" id="CHEBI:59884"/>
        <dbReference type="ChEBI" id="CHEBI:61314"/>
        <dbReference type="EC" id="3.6.1.73"/>
    </reaction>
</comment>
<name>D2RHQ7_ARCPA</name>
<dbReference type="GO" id="GO:0006772">
    <property type="term" value="P:thiamine metabolic process"/>
    <property type="evidence" value="ECO:0007669"/>
    <property type="project" value="TreeGrafter"/>
</dbReference>
<gene>
    <name evidence="12" type="ordered locus">Arcpr_0769</name>
</gene>
<dbReference type="RefSeq" id="WP_012940168.1">
    <property type="nucleotide sequence ID" value="NC_013741.1"/>
</dbReference>
<dbReference type="HOGENOM" id="CLU_087417_0_1_2"/>
<dbReference type="FunFam" id="3.90.950.10:FF:000002">
    <property type="entry name" value="Inosine/xanthosine triphosphatase"/>
    <property type="match status" value="1"/>
</dbReference>
<dbReference type="InterPro" id="IPR029001">
    <property type="entry name" value="ITPase-like_fam"/>
</dbReference>
<evidence type="ECO:0000313" key="12">
    <source>
        <dbReference type="EMBL" id="ADB57832.1"/>
    </source>
</evidence>
<keyword evidence="13" id="KW-1185">Reference proteome</keyword>
<sequence>MKVAVGSTNPTKVEGVRRAFEEFFEDVEVVPKDVDSGVSAQPIGDDVIKGAMNRALNAYGDCDFSVGVEAGLFKFERTITGYVDFQVAVIYNGRKYSIGFGPGFEFPPFVVERALRGEEVGKIMSEFTGIKEIGRKIGAIHYLTRGKVSRIDLTRIAVTMALIPWLNEELYC</sequence>
<comment type="caution">
    <text evidence="10">Lacks conserved residue(s) required for the propagation of feature annotation.</text>
</comment>
<evidence type="ECO:0000256" key="2">
    <source>
        <dbReference type="ARBA" id="ARBA00022723"/>
    </source>
</evidence>
<dbReference type="PaxDb" id="572546-Arcpr_0769"/>
<keyword evidence="6 10" id="KW-0546">Nucleotide metabolism</keyword>
<dbReference type="EMBL" id="CP001857">
    <property type="protein sequence ID" value="ADB57832.1"/>
    <property type="molecule type" value="Genomic_DNA"/>
</dbReference>
<dbReference type="InterPro" id="IPR050299">
    <property type="entry name" value="YjjX_NTPase"/>
</dbReference>
<evidence type="ECO:0000256" key="9">
    <source>
        <dbReference type="ARBA" id="ARBA00048781"/>
    </source>
</evidence>
<organism evidence="12 13">
    <name type="scientific">Archaeoglobus profundus (strain DSM 5631 / JCM 9629 / NBRC 100127 / Av18)</name>
    <dbReference type="NCBI Taxonomy" id="572546"/>
    <lineage>
        <taxon>Archaea</taxon>
        <taxon>Methanobacteriati</taxon>
        <taxon>Methanobacteriota</taxon>
        <taxon>Archaeoglobi</taxon>
        <taxon>Archaeoglobales</taxon>
        <taxon>Archaeoglobaceae</taxon>
        <taxon>Archaeoglobus</taxon>
    </lineage>
</organism>
<dbReference type="GO" id="GO:0103023">
    <property type="term" value="F:ITPase activity"/>
    <property type="evidence" value="ECO:0007669"/>
    <property type="project" value="UniProtKB-EC"/>
</dbReference>
<evidence type="ECO:0000259" key="11">
    <source>
        <dbReference type="Pfam" id="PF01931"/>
    </source>
</evidence>
<dbReference type="EC" id="3.6.1.73" evidence="10"/>
<comment type="catalytic activity">
    <reaction evidence="8 10">
        <text>ITP + H2O = IDP + phosphate + H(+)</text>
        <dbReference type="Rhea" id="RHEA:28330"/>
        <dbReference type="ChEBI" id="CHEBI:15377"/>
        <dbReference type="ChEBI" id="CHEBI:15378"/>
        <dbReference type="ChEBI" id="CHEBI:43474"/>
        <dbReference type="ChEBI" id="CHEBI:58280"/>
        <dbReference type="ChEBI" id="CHEBI:61402"/>
        <dbReference type="EC" id="3.6.1.73"/>
    </reaction>
</comment>
<feature type="binding site" evidence="10">
    <location>
        <position position="35"/>
    </location>
    <ligand>
        <name>Mg(2+)</name>
        <dbReference type="ChEBI" id="CHEBI:18420"/>
    </ligand>
</feature>
<dbReference type="GeneID" id="8739429"/>
<feature type="binding site" evidence="10">
    <location>
        <position position="61"/>
    </location>
    <ligand>
        <name>Mg(2+)</name>
        <dbReference type="ChEBI" id="CHEBI:18420"/>
    </ligand>
</feature>
<dbReference type="STRING" id="572546.Arcpr_0769"/>
<dbReference type="KEGG" id="apo:Arcpr_0769"/>